<dbReference type="Pfam" id="PF19583">
    <property type="entry name" value="ODP"/>
    <property type="match status" value="1"/>
</dbReference>
<dbReference type="RefSeq" id="WP_066537682.1">
    <property type="nucleotide sequence ID" value="NZ_JAOCAL010000028.1"/>
</dbReference>
<keyword evidence="4" id="KW-1185">Reference proteome</keyword>
<dbReference type="GeneID" id="80803018"/>
<proteinExistence type="predicted"/>
<dbReference type="PANTHER" id="PTHR43041">
    <property type="entry name" value="HYDROLASE, METALLO-BETA-LACTAMASE SUPERFAMILY"/>
    <property type="match status" value="1"/>
</dbReference>
<organism evidence="3 4">
    <name type="scientific">Comamonas terrigena</name>
    <dbReference type="NCBI Taxonomy" id="32013"/>
    <lineage>
        <taxon>Bacteria</taxon>
        <taxon>Pseudomonadati</taxon>
        <taxon>Pseudomonadota</taxon>
        <taxon>Betaproteobacteria</taxon>
        <taxon>Burkholderiales</taxon>
        <taxon>Comamonadaceae</taxon>
        <taxon>Comamonas</taxon>
    </lineage>
</organism>
<comment type="caution">
    <text evidence="3">The sequence shown here is derived from an EMBL/GenBank/DDBJ whole genome shotgun (WGS) entry which is preliminary data.</text>
</comment>
<dbReference type="STRING" id="1219032.GCA_001515545_02210"/>
<accession>A0A2A7UZI5</accession>
<dbReference type="EMBL" id="PDEA01000001">
    <property type="protein sequence ID" value="PEH90663.1"/>
    <property type="molecule type" value="Genomic_DNA"/>
</dbReference>
<evidence type="ECO:0000313" key="3">
    <source>
        <dbReference type="EMBL" id="PEH90663.1"/>
    </source>
</evidence>
<evidence type="ECO:0000259" key="2">
    <source>
        <dbReference type="SMART" id="SM00849"/>
    </source>
</evidence>
<dbReference type="Proteomes" id="UP000220246">
    <property type="component" value="Unassembled WGS sequence"/>
</dbReference>
<feature type="region of interest" description="Disordered" evidence="1">
    <location>
        <begin position="260"/>
        <end position="285"/>
    </location>
</feature>
<gene>
    <name evidence="3" type="ORF">CRM82_20505</name>
</gene>
<dbReference type="OrthoDB" id="9768433at2"/>
<sequence>MAVELYRDPQHVCLMFTDLVEEDGQAVQSNQFLVIDHGVGALIDPGGNLAFHGLFASMAPHFPPPRLSYLLASHADPDIIASLDQWLTSTRAMLVISRIWERFAPHFTKVGQTQDRIIAVPDEGARLPLGRSTLWLVPAHFLHAEGNFHFYDPVSRILFTGDLGASMVSGTQASQPVRELAPHLPHMEAFHRRYMVSNKILRLWTAMARQLDVDMLVPQHGAPIQGAQAIADFYAWLDGLACGIDLMDASAYQLPRDRIDLTTRRTMPPTPAPAPSLARSDQTTP</sequence>
<evidence type="ECO:0000313" key="4">
    <source>
        <dbReference type="Proteomes" id="UP000220246"/>
    </source>
</evidence>
<reference evidence="4" key="1">
    <citation type="submission" date="2017-09" db="EMBL/GenBank/DDBJ databases">
        <title>FDA dAtabase for Regulatory Grade micrObial Sequences (FDA-ARGOS): Supporting development and validation of Infectious Disease Dx tests.</title>
        <authorList>
            <person name="Minogue T."/>
            <person name="Wolcott M."/>
            <person name="Wasieloski L."/>
            <person name="Aguilar W."/>
            <person name="Moore D."/>
            <person name="Tallon L."/>
            <person name="Sadzewicz L."/>
            <person name="Ott S."/>
            <person name="Zhao X."/>
            <person name="Nagaraj S."/>
            <person name="Vavikolanu K."/>
            <person name="Aluvathingal J."/>
            <person name="Nadendla S."/>
            <person name="Sichtig H."/>
        </authorList>
    </citation>
    <scope>NUCLEOTIDE SEQUENCE [LARGE SCALE GENOMIC DNA]</scope>
    <source>
        <strain evidence="4">FDAARGOS_394</strain>
    </source>
</reference>
<dbReference type="AlphaFoldDB" id="A0A2A7UZI5"/>
<dbReference type="SMART" id="SM00849">
    <property type="entry name" value="Lactamase_B"/>
    <property type="match status" value="1"/>
</dbReference>
<protein>
    <submittedName>
        <fullName evidence="3">MBL fold metallo-hydrolase</fullName>
    </submittedName>
</protein>
<name>A0A2A7UZI5_COMTR</name>
<dbReference type="Gene3D" id="3.60.15.10">
    <property type="entry name" value="Ribonuclease Z/Hydroxyacylglutathione hydrolase-like"/>
    <property type="match status" value="1"/>
</dbReference>
<dbReference type="PANTHER" id="PTHR43041:SF1">
    <property type="entry name" value="METALLO-BETA-LACTAMASE DOMAIN-CONTAINING PROTEIN"/>
    <property type="match status" value="1"/>
</dbReference>
<dbReference type="InterPro" id="IPR036866">
    <property type="entry name" value="RibonucZ/Hydroxyglut_hydro"/>
</dbReference>
<keyword evidence="3" id="KW-0378">Hydrolase</keyword>
<feature type="domain" description="Metallo-beta-lactamase" evidence="2">
    <location>
        <begin position="28"/>
        <end position="220"/>
    </location>
</feature>
<dbReference type="InterPro" id="IPR045761">
    <property type="entry name" value="ODP_dom"/>
</dbReference>
<dbReference type="InterPro" id="IPR001279">
    <property type="entry name" value="Metallo-B-lactamas"/>
</dbReference>
<dbReference type="SUPFAM" id="SSF56281">
    <property type="entry name" value="Metallo-hydrolase/oxidoreductase"/>
    <property type="match status" value="1"/>
</dbReference>
<dbReference type="GO" id="GO:0016787">
    <property type="term" value="F:hydrolase activity"/>
    <property type="evidence" value="ECO:0007669"/>
    <property type="project" value="UniProtKB-KW"/>
</dbReference>
<evidence type="ECO:0000256" key="1">
    <source>
        <dbReference type="SAM" id="MobiDB-lite"/>
    </source>
</evidence>